<proteinExistence type="predicted"/>
<reference evidence="1 2" key="1">
    <citation type="journal article" date="2022" name="Nat. Plants">
        <title>Genomes of leafy and leafless Platanthera orchids illuminate the evolution of mycoheterotrophy.</title>
        <authorList>
            <person name="Li M.H."/>
            <person name="Liu K.W."/>
            <person name="Li Z."/>
            <person name="Lu H.C."/>
            <person name="Ye Q.L."/>
            <person name="Zhang D."/>
            <person name="Wang J.Y."/>
            <person name="Li Y.F."/>
            <person name="Zhong Z.M."/>
            <person name="Liu X."/>
            <person name="Yu X."/>
            <person name="Liu D.K."/>
            <person name="Tu X.D."/>
            <person name="Liu B."/>
            <person name="Hao Y."/>
            <person name="Liao X.Y."/>
            <person name="Jiang Y.T."/>
            <person name="Sun W.H."/>
            <person name="Chen J."/>
            <person name="Chen Y.Q."/>
            <person name="Ai Y."/>
            <person name="Zhai J.W."/>
            <person name="Wu S.S."/>
            <person name="Zhou Z."/>
            <person name="Hsiao Y.Y."/>
            <person name="Wu W.L."/>
            <person name="Chen Y.Y."/>
            <person name="Lin Y.F."/>
            <person name="Hsu J.L."/>
            <person name="Li C.Y."/>
            <person name="Wang Z.W."/>
            <person name="Zhao X."/>
            <person name="Zhong W.Y."/>
            <person name="Ma X.K."/>
            <person name="Ma L."/>
            <person name="Huang J."/>
            <person name="Chen G.Z."/>
            <person name="Huang M.Z."/>
            <person name="Huang L."/>
            <person name="Peng D.H."/>
            <person name="Luo Y.B."/>
            <person name="Zou S.Q."/>
            <person name="Chen S.P."/>
            <person name="Lan S."/>
            <person name="Tsai W.C."/>
            <person name="Van de Peer Y."/>
            <person name="Liu Z.J."/>
        </authorList>
    </citation>
    <scope>NUCLEOTIDE SEQUENCE [LARGE SCALE GENOMIC DNA]</scope>
    <source>
        <strain evidence="1">Lor288</strain>
    </source>
</reference>
<dbReference type="Pfam" id="PF16053">
    <property type="entry name" value="MRP-S34"/>
    <property type="match status" value="1"/>
</dbReference>
<accession>A0ABR2MCD3</accession>
<dbReference type="InterPro" id="IPR032053">
    <property type="entry name" value="Ribosomal_mS34"/>
</dbReference>
<gene>
    <name evidence="1" type="ORF">KSP40_PGU013904</name>
</gene>
<evidence type="ECO:0000313" key="1">
    <source>
        <dbReference type="EMBL" id="KAK8961341.1"/>
    </source>
</evidence>
<sequence length="138" mass="15545">MASVTRHLNTASEEVAEVVAEASKPKRRKKKNLFDVAQFLPNWGIGYKMAKSSWRDVSYQITKINLYKDGRHGKAWGLDTKPLTLEKHTHITICGTICQVQVYLQTRVTGVSVECRVRIDTRYVSVRVHDPQGSTGAS</sequence>
<name>A0ABR2MCD3_9ASPA</name>
<dbReference type="EMBL" id="JBBWWR010000009">
    <property type="protein sequence ID" value="KAK8961341.1"/>
    <property type="molecule type" value="Genomic_DNA"/>
</dbReference>
<dbReference type="Proteomes" id="UP001412067">
    <property type="component" value="Unassembled WGS sequence"/>
</dbReference>
<dbReference type="PANTHER" id="PTHR35316">
    <property type="entry name" value="28S RIBOSOMAL S34 PROTEIN"/>
    <property type="match status" value="1"/>
</dbReference>
<keyword evidence="2" id="KW-1185">Reference proteome</keyword>
<dbReference type="PANTHER" id="PTHR35316:SF1">
    <property type="entry name" value="28S RIBOSOMAL S34 PROTEIN"/>
    <property type="match status" value="1"/>
</dbReference>
<evidence type="ECO:0000313" key="2">
    <source>
        <dbReference type="Proteomes" id="UP001412067"/>
    </source>
</evidence>
<protein>
    <submittedName>
        <fullName evidence="1">Uncharacterized protein</fullName>
    </submittedName>
</protein>
<comment type="caution">
    <text evidence="1">The sequence shown here is derived from an EMBL/GenBank/DDBJ whole genome shotgun (WGS) entry which is preliminary data.</text>
</comment>
<organism evidence="1 2">
    <name type="scientific">Platanthera guangdongensis</name>
    <dbReference type="NCBI Taxonomy" id="2320717"/>
    <lineage>
        <taxon>Eukaryota</taxon>
        <taxon>Viridiplantae</taxon>
        <taxon>Streptophyta</taxon>
        <taxon>Embryophyta</taxon>
        <taxon>Tracheophyta</taxon>
        <taxon>Spermatophyta</taxon>
        <taxon>Magnoliopsida</taxon>
        <taxon>Liliopsida</taxon>
        <taxon>Asparagales</taxon>
        <taxon>Orchidaceae</taxon>
        <taxon>Orchidoideae</taxon>
        <taxon>Orchideae</taxon>
        <taxon>Orchidinae</taxon>
        <taxon>Platanthera</taxon>
    </lineage>
</organism>